<sequence>MIKIHTGKLLQLQQSTQQTWKQSSRLSASVYQLQNILGQTTQLNRLSVLQRQLSAQLYQLQAFFHESQMQYESMEQRLLKQAGQLRTAASLSSDSDWSDAWYTRTDSWKTTHRTHTTFGNGRSLVDYAKNGICAGIFGGFDAFRYAVGKNSKYTSANAQFTLGSAHVSVDGKGLLYDDGTWNPQLQLEAEAEAALAQLKAGFDIGTSYVHAGIEASVGVGVAKGAAKAVIKKDEVTLKGEIGVAAVQGEVKGKFSLFGADITLSGTGELGAAGVGAEFSSKTGEVEFGGKASLLAGLGFKVKINY</sequence>
<proteinExistence type="predicted"/>
<evidence type="ECO:0000313" key="2">
    <source>
        <dbReference type="Proteomes" id="UP000030008"/>
    </source>
</evidence>
<reference evidence="1 2" key="1">
    <citation type="submission" date="2014-08" db="EMBL/GenBank/DDBJ databases">
        <title>Clostridium innocuum, an unnegligible vancomycin-resistant pathogen causing extra-intestinal infections.</title>
        <authorList>
            <person name="Feng Y."/>
            <person name="Chiu C.-H."/>
        </authorList>
    </citation>
    <scope>NUCLEOTIDE SEQUENCE [LARGE SCALE GENOMIC DNA]</scope>
    <source>
        <strain evidence="1 2">AN88</strain>
    </source>
</reference>
<dbReference type="AlphaFoldDB" id="A0A099I7S7"/>
<accession>A0A099I7S7</accession>
<evidence type="ECO:0000313" key="1">
    <source>
        <dbReference type="EMBL" id="KGJ53292.1"/>
    </source>
</evidence>
<dbReference type="Proteomes" id="UP000030008">
    <property type="component" value="Unassembled WGS sequence"/>
</dbReference>
<comment type="caution">
    <text evidence="1">The sequence shown here is derived from an EMBL/GenBank/DDBJ whole genome shotgun (WGS) entry which is preliminary data.</text>
</comment>
<dbReference type="RefSeq" id="WP_044905317.1">
    <property type="nucleotide sequence ID" value="NZ_JQIF01000042.1"/>
</dbReference>
<organism evidence="1 2">
    <name type="scientific">Clostridium innocuum</name>
    <dbReference type="NCBI Taxonomy" id="1522"/>
    <lineage>
        <taxon>Bacteria</taxon>
        <taxon>Bacillati</taxon>
        <taxon>Bacillota</taxon>
        <taxon>Clostridia</taxon>
        <taxon>Eubacteriales</taxon>
        <taxon>Clostridiaceae</taxon>
        <taxon>Clostridium</taxon>
    </lineage>
</organism>
<protein>
    <submittedName>
        <fullName evidence="1">Amino acid transporter</fullName>
    </submittedName>
</protein>
<dbReference type="EMBL" id="JQIF01000042">
    <property type="protein sequence ID" value="KGJ53292.1"/>
    <property type="molecule type" value="Genomic_DNA"/>
</dbReference>
<gene>
    <name evidence="1" type="ORF">CIAN88_10185</name>
</gene>
<name>A0A099I7S7_CLOIN</name>